<dbReference type="InterPro" id="IPR036388">
    <property type="entry name" value="WH-like_DNA-bd_sf"/>
</dbReference>
<keyword evidence="10" id="KW-1185">Reference proteome</keyword>
<feature type="domain" description="RecX first three-helical" evidence="8">
    <location>
        <begin position="66"/>
        <end position="105"/>
    </location>
</feature>
<dbReference type="Proteomes" id="UP000559598">
    <property type="component" value="Unassembled WGS sequence"/>
</dbReference>
<name>A0A840DTV0_9BACL</name>
<keyword evidence="4 5" id="KW-0963">Cytoplasm</keyword>
<gene>
    <name evidence="5" type="primary">recX</name>
    <name evidence="9" type="ORF">GGR02_001210</name>
</gene>
<feature type="domain" description="RecX second three-helical" evidence="6">
    <location>
        <begin position="112"/>
        <end position="153"/>
    </location>
</feature>
<evidence type="ECO:0000256" key="3">
    <source>
        <dbReference type="ARBA" id="ARBA00018111"/>
    </source>
</evidence>
<reference evidence="9 10" key="1">
    <citation type="submission" date="2020-08" db="EMBL/GenBank/DDBJ databases">
        <title>Genomic Encyclopedia of Type Strains, Phase IV (KMG-IV): sequencing the most valuable type-strain genomes for metagenomic binning, comparative biology and taxonomic classification.</title>
        <authorList>
            <person name="Goeker M."/>
        </authorList>
    </citation>
    <scope>NUCLEOTIDE SEQUENCE [LARGE SCALE GENOMIC DNA]</scope>
    <source>
        <strain evidence="9 10">DSM 17075</strain>
    </source>
</reference>
<dbReference type="RefSeq" id="WP_183183797.1">
    <property type="nucleotide sequence ID" value="NZ_BMNP01000004.1"/>
</dbReference>
<evidence type="ECO:0000256" key="4">
    <source>
        <dbReference type="ARBA" id="ARBA00022490"/>
    </source>
</evidence>
<proteinExistence type="inferred from homology"/>
<organism evidence="9 10">
    <name type="scientific">Anoxybacteroides voinovskiense</name>
    <dbReference type="NCBI Taxonomy" id="230470"/>
    <lineage>
        <taxon>Bacteria</taxon>
        <taxon>Bacillati</taxon>
        <taxon>Bacillota</taxon>
        <taxon>Bacilli</taxon>
        <taxon>Bacillales</taxon>
        <taxon>Anoxybacillaceae</taxon>
        <taxon>Anoxybacteroides</taxon>
    </lineage>
</organism>
<dbReference type="EMBL" id="JACIDE010000006">
    <property type="protein sequence ID" value="MBB4073448.1"/>
    <property type="molecule type" value="Genomic_DNA"/>
</dbReference>
<evidence type="ECO:0000259" key="7">
    <source>
        <dbReference type="Pfam" id="PF21981"/>
    </source>
</evidence>
<dbReference type="GO" id="GO:0006282">
    <property type="term" value="P:regulation of DNA repair"/>
    <property type="evidence" value="ECO:0007669"/>
    <property type="project" value="UniProtKB-UniRule"/>
</dbReference>
<dbReference type="AlphaFoldDB" id="A0A840DTV0"/>
<protein>
    <recommendedName>
        <fullName evidence="3 5">Regulatory protein RecX</fullName>
    </recommendedName>
</protein>
<dbReference type="GO" id="GO:0005737">
    <property type="term" value="C:cytoplasm"/>
    <property type="evidence" value="ECO:0007669"/>
    <property type="project" value="UniProtKB-SubCell"/>
</dbReference>
<evidence type="ECO:0000256" key="2">
    <source>
        <dbReference type="ARBA" id="ARBA00009695"/>
    </source>
</evidence>
<dbReference type="Pfam" id="PF02631">
    <property type="entry name" value="RecX_HTH2"/>
    <property type="match status" value="1"/>
</dbReference>
<evidence type="ECO:0000313" key="9">
    <source>
        <dbReference type="EMBL" id="MBB4073448.1"/>
    </source>
</evidence>
<dbReference type="PANTHER" id="PTHR33602">
    <property type="entry name" value="REGULATORY PROTEIN RECX FAMILY PROTEIN"/>
    <property type="match status" value="1"/>
</dbReference>
<dbReference type="InterPro" id="IPR053924">
    <property type="entry name" value="RecX_HTH_2nd"/>
</dbReference>
<evidence type="ECO:0000259" key="8">
    <source>
        <dbReference type="Pfam" id="PF21982"/>
    </source>
</evidence>
<dbReference type="InterPro" id="IPR053926">
    <property type="entry name" value="RecX_HTH_1st"/>
</dbReference>
<dbReference type="Pfam" id="PF21982">
    <property type="entry name" value="RecX_HTH1"/>
    <property type="match status" value="1"/>
</dbReference>
<dbReference type="Pfam" id="PF21981">
    <property type="entry name" value="RecX_HTH3"/>
    <property type="match status" value="2"/>
</dbReference>
<dbReference type="NCBIfam" id="NF010733">
    <property type="entry name" value="PRK14135.1"/>
    <property type="match status" value="1"/>
</dbReference>
<evidence type="ECO:0000256" key="1">
    <source>
        <dbReference type="ARBA" id="ARBA00004496"/>
    </source>
</evidence>
<evidence type="ECO:0000259" key="6">
    <source>
        <dbReference type="Pfam" id="PF02631"/>
    </source>
</evidence>
<dbReference type="Gene3D" id="1.10.10.10">
    <property type="entry name" value="Winged helix-like DNA-binding domain superfamily/Winged helix DNA-binding domain"/>
    <property type="match status" value="4"/>
</dbReference>
<dbReference type="PANTHER" id="PTHR33602:SF1">
    <property type="entry name" value="REGULATORY PROTEIN RECX FAMILY PROTEIN"/>
    <property type="match status" value="1"/>
</dbReference>
<evidence type="ECO:0000256" key="5">
    <source>
        <dbReference type="HAMAP-Rule" id="MF_01114"/>
    </source>
</evidence>
<comment type="similarity">
    <text evidence="2 5">Belongs to the RecX family.</text>
</comment>
<comment type="caution">
    <text evidence="9">The sequence shown here is derived from an EMBL/GenBank/DDBJ whole genome shotgun (WGS) entry which is preliminary data.</text>
</comment>
<dbReference type="InterPro" id="IPR053925">
    <property type="entry name" value="RecX_HTH_3rd"/>
</dbReference>
<dbReference type="HAMAP" id="MF_01114">
    <property type="entry name" value="RecX"/>
    <property type="match status" value="1"/>
</dbReference>
<dbReference type="InterPro" id="IPR003783">
    <property type="entry name" value="Regulatory_RecX"/>
</dbReference>
<comment type="function">
    <text evidence="5">Modulates RecA activity.</text>
</comment>
<evidence type="ECO:0000313" key="10">
    <source>
        <dbReference type="Proteomes" id="UP000559598"/>
    </source>
</evidence>
<comment type="subcellular location">
    <subcellularLocation>
        <location evidence="1 5">Cytoplasm</location>
    </subcellularLocation>
</comment>
<feature type="domain" description="RecX third three-helical" evidence="7">
    <location>
        <begin position="162"/>
        <end position="206"/>
    </location>
</feature>
<sequence length="269" mass="31870">MWLVTKIAADPRDHERFVLHLLHENGETMSVSIDQNVLVEFRLKKGTELDEFTFGEIVYADAVKKAYHAALLFLASRMRSEKEIVDHLKKKGNTDAIIRDVLHELRKHRYVDDREFALAFVRTQMNTTLKGPLVIAKELENFGIAKALIDESLRLFPIEKQRETAKKVVEKAKKQSKKRSSLEWKQQLMQLLQRKGFSRAVIDDVLSELDEWQTEEEEWEALEYHARKIHRRYANYSGWEYERKMKQALYRKGFSLEQIEKVLHRLNEE</sequence>
<accession>A0A840DTV0</accession>
<feature type="domain" description="RecX third three-helical" evidence="7">
    <location>
        <begin position="216"/>
        <end position="263"/>
    </location>
</feature>